<dbReference type="WBParaSite" id="PDA_v2.g9153.t1">
    <property type="protein sequence ID" value="PDA_v2.g9153.t1"/>
    <property type="gene ID" value="PDA_v2.g9153"/>
</dbReference>
<sequence length="161" mass="18731">MFSQITKIISTEKLEAEVTLSDIIEKVPNIEVFETKDSSLKANGGTWIKGLMTFKKGKNFRKLCIHLDTIEFDIEILKEFILTKCVHNVLIELNYQSSIPKTVINSFVDKVGKVFFEEQRPSVRREPHIKIYNGRYNRYFTLDIGKSAPTKAIRKRKLDFE</sequence>
<reference evidence="2" key="1">
    <citation type="submission" date="2022-11" db="UniProtKB">
        <authorList>
            <consortium name="WormBaseParasite"/>
        </authorList>
    </citation>
    <scope>IDENTIFICATION</scope>
</reference>
<name>A0A914QZ17_9BILA</name>
<dbReference type="Proteomes" id="UP000887578">
    <property type="component" value="Unplaced"/>
</dbReference>
<proteinExistence type="predicted"/>
<keyword evidence="1" id="KW-1185">Reference proteome</keyword>
<accession>A0A914QZ17</accession>
<dbReference type="AlphaFoldDB" id="A0A914QZ17"/>
<evidence type="ECO:0000313" key="2">
    <source>
        <dbReference type="WBParaSite" id="PDA_v2.g9153.t1"/>
    </source>
</evidence>
<evidence type="ECO:0000313" key="1">
    <source>
        <dbReference type="Proteomes" id="UP000887578"/>
    </source>
</evidence>
<organism evidence="1 2">
    <name type="scientific">Panagrolaimus davidi</name>
    <dbReference type="NCBI Taxonomy" id="227884"/>
    <lineage>
        <taxon>Eukaryota</taxon>
        <taxon>Metazoa</taxon>
        <taxon>Ecdysozoa</taxon>
        <taxon>Nematoda</taxon>
        <taxon>Chromadorea</taxon>
        <taxon>Rhabditida</taxon>
        <taxon>Tylenchina</taxon>
        <taxon>Panagrolaimomorpha</taxon>
        <taxon>Panagrolaimoidea</taxon>
        <taxon>Panagrolaimidae</taxon>
        <taxon>Panagrolaimus</taxon>
    </lineage>
</organism>
<protein>
    <submittedName>
        <fullName evidence="2">Uncharacterized protein</fullName>
    </submittedName>
</protein>